<name>E9HNP4_DAPPU</name>
<evidence type="ECO:0000313" key="3">
    <source>
        <dbReference type="Proteomes" id="UP000000305"/>
    </source>
</evidence>
<feature type="region of interest" description="Disordered" evidence="1">
    <location>
        <begin position="23"/>
        <end position="59"/>
    </location>
</feature>
<keyword evidence="3" id="KW-1185">Reference proteome</keyword>
<dbReference type="Proteomes" id="UP000000305">
    <property type="component" value="Unassembled WGS sequence"/>
</dbReference>
<proteinExistence type="predicted"/>
<gene>
    <name evidence="2" type="ORF">DAPPUDRAFT_116138</name>
</gene>
<dbReference type="HOGENOM" id="CLU_2239259_0_0_1"/>
<dbReference type="InParanoid" id="E9HNP4"/>
<dbReference type="EMBL" id="GL732697">
    <property type="protein sequence ID" value="EFX66645.1"/>
    <property type="molecule type" value="Genomic_DNA"/>
</dbReference>
<dbReference type="KEGG" id="dpx:DAPPUDRAFT_116138"/>
<accession>E9HNP4</accession>
<protein>
    <submittedName>
        <fullName evidence="2">Uncharacterized protein</fullName>
    </submittedName>
</protein>
<sequence>MGRTEGVVSAREKKKLLANHLKNVKKQKTKSSAKTSSIFHPGKSFYASTHSSRPPPRPKSVTLTIPAKSLSKVTAQVADASGLSIPTHTVMQTAIMGAAGGDMIK</sequence>
<evidence type="ECO:0000313" key="2">
    <source>
        <dbReference type="EMBL" id="EFX66645.1"/>
    </source>
</evidence>
<reference evidence="2 3" key="1">
    <citation type="journal article" date="2011" name="Science">
        <title>The ecoresponsive genome of Daphnia pulex.</title>
        <authorList>
            <person name="Colbourne J.K."/>
            <person name="Pfrender M.E."/>
            <person name="Gilbert D."/>
            <person name="Thomas W.K."/>
            <person name="Tucker A."/>
            <person name="Oakley T.H."/>
            <person name="Tokishita S."/>
            <person name="Aerts A."/>
            <person name="Arnold G.J."/>
            <person name="Basu M.K."/>
            <person name="Bauer D.J."/>
            <person name="Caceres C.E."/>
            <person name="Carmel L."/>
            <person name="Casola C."/>
            <person name="Choi J.H."/>
            <person name="Detter J.C."/>
            <person name="Dong Q."/>
            <person name="Dusheyko S."/>
            <person name="Eads B.D."/>
            <person name="Frohlich T."/>
            <person name="Geiler-Samerotte K.A."/>
            <person name="Gerlach D."/>
            <person name="Hatcher P."/>
            <person name="Jogdeo S."/>
            <person name="Krijgsveld J."/>
            <person name="Kriventseva E.V."/>
            <person name="Kultz D."/>
            <person name="Laforsch C."/>
            <person name="Lindquist E."/>
            <person name="Lopez J."/>
            <person name="Manak J.R."/>
            <person name="Muller J."/>
            <person name="Pangilinan J."/>
            <person name="Patwardhan R.P."/>
            <person name="Pitluck S."/>
            <person name="Pritham E.J."/>
            <person name="Rechtsteiner A."/>
            <person name="Rho M."/>
            <person name="Rogozin I.B."/>
            <person name="Sakarya O."/>
            <person name="Salamov A."/>
            <person name="Schaack S."/>
            <person name="Shapiro H."/>
            <person name="Shiga Y."/>
            <person name="Skalitzky C."/>
            <person name="Smith Z."/>
            <person name="Souvorov A."/>
            <person name="Sung W."/>
            <person name="Tang Z."/>
            <person name="Tsuchiya D."/>
            <person name="Tu H."/>
            <person name="Vos H."/>
            <person name="Wang M."/>
            <person name="Wolf Y.I."/>
            <person name="Yamagata H."/>
            <person name="Yamada T."/>
            <person name="Ye Y."/>
            <person name="Shaw J.R."/>
            <person name="Andrews J."/>
            <person name="Crease T.J."/>
            <person name="Tang H."/>
            <person name="Lucas S.M."/>
            <person name="Robertson H.M."/>
            <person name="Bork P."/>
            <person name="Koonin E.V."/>
            <person name="Zdobnov E.M."/>
            <person name="Grigoriev I.V."/>
            <person name="Lynch M."/>
            <person name="Boore J.L."/>
        </authorList>
    </citation>
    <scope>NUCLEOTIDE SEQUENCE [LARGE SCALE GENOMIC DNA]</scope>
</reference>
<evidence type="ECO:0000256" key="1">
    <source>
        <dbReference type="SAM" id="MobiDB-lite"/>
    </source>
</evidence>
<dbReference type="AlphaFoldDB" id="E9HNP4"/>
<organism evidence="2 3">
    <name type="scientific">Daphnia pulex</name>
    <name type="common">Water flea</name>
    <dbReference type="NCBI Taxonomy" id="6669"/>
    <lineage>
        <taxon>Eukaryota</taxon>
        <taxon>Metazoa</taxon>
        <taxon>Ecdysozoa</taxon>
        <taxon>Arthropoda</taxon>
        <taxon>Crustacea</taxon>
        <taxon>Branchiopoda</taxon>
        <taxon>Diplostraca</taxon>
        <taxon>Cladocera</taxon>
        <taxon>Anomopoda</taxon>
        <taxon>Daphniidae</taxon>
        <taxon>Daphnia</taxon>
    </lineage>
</organism>
<dbReference type="OrthoDB" id="6401522at2759"/>